<dbReference type="InterPro" id="IPR023380">
    <property type="entry name" value="DsbB-like_sf"/>
</dbReference>
<proteinExistence type="predicted"/>
<gene>
    <name evidence="6" type="ORF">ACFQ00_00875</name>
</gene>
<evidence type="ECO:0000256" key="2">
    <source>
        <dbReference type="ARBA" id="ARBA00022692"/>
    </source>
</evidence>
<dbReference type="SUPFAM" id="SSF158442">
    <property type="entry name" value="DsbB-like"/>
    <property type="match status" value="1"/>
</dbReference>
<dbReference type="InterPro" id="IPR003752">
    <property type="entry name" value="DiS_bond_form_DsbB/BdbC"/>
</dbReference>
<evidence type="ECO:0000256" key="5">
    <source>
        <dbReference type="SAM" id="Phobius"/>
    </source>
</evidence>
<name>A0ABW3BYG1_SPHXN</name>
<keyword evidence="7" id="KW-1185">Reference proteome</keyword>
<evidence type="ECO:0000256" key="4">
    <source>
        <dbReference type="ARBA" id="ARBA00023136"/>
    </source>
</evidence>
<feature type="transmembrane region" description="Helical" evidence="5">
    <location>
        <begin position="67"/>
        <end position="85"/>
    </location>
</feature>
<evidence type="ECO:0000256" key="3">
    <source>
        <dbReference type="ARBA" id="ARBA00022989"/>
    </source>
</evidence>
<dbReference type="Pfam" id="PF02600">
    <property type="entry name" value="DsbB"/>
    <property type="match status" value="1"/>
</dbReference>
<evidence type="ECO:0000313" key="6">
    <source>
        <dbReference type="EMBL" id="MFD0846867.1"/>
    </source>
</evidence>
<accession>A0ABW3BYG1</accession>
<organism evidence="6 7">
    <name type="scientific">Sphingosinicella xenopeptidilytica</name>
    <dbReference type="NCBI Taxonomy" id="364098"/>
    <lineage>
        <taxon>Bacteria</taxon>
        <taxon>Pseudomonadati</taxon>
        <taxon>Pseudomonadota</taxon>
        <taxon>Alphaproteobacteria</taxon>
        <taxon>Sphingomonadales</taxon>
        <taxon>Sphingosinicellaceae</taxon>
        <taxon>Sphingosinicella</taxon>
    </lineage>
</organism>
<dbReference type="RefSeq" id="WP_381484848.1">
    <property type="nucleotide sequence ID" value="NZ_JBHTIK010000001.1"/>
</dbReference>
<dbReference type="Proteomes" id="UP001597124">
    <property type="component" value="Unassembled WGS sequence"/>
</dbReference>
<keyword evidence="4 5" id="KW-0472">Membrane</keyword>
<sequence length="135" mass="15136">MLTALSNLLLNRRLVGAVVLAIVLFTLALDVTGLVHPCPYCRMQRFALGVISIVLLFRFYNALLSRYIVAVVGMMGLVVGIMQNFNHLKKMNKGEFDWSALSIGHPWVLSGLAILTLVWLFFLVFDLDKSPSRKL</sequence>
<comment type="subcellular location">
    <subcellularLocation>
        <location evidence="1">Membrane</location>
        <topology evidence="1">Multi-pass membrane protein</topology>
    </subcellularLocation>
</comment>
<evidence type="ECO:0000256" key="1">
    <source>
        <dbReference type="ARBA" id="ARBA00004141"/>
    </source>
</evidence>
<feature type="transmembrane region" description="Helical" evidence="5">
    <location>
        <begin position="43"/>
        <end position="60"/>
    </location>
</feature>
<dbReference type="EMBL" id="JBHTIK010000001">
    <property type="protein sequence ID" value="MFD0846867.1"/>
    <property type="molecule type" value="Genomic_DNA"/>
</dbReference>
<keyword evidence="2 5" id="KW-0812">Transmembrane</keyword>
<feature type="transmembrane region" description="Helical" evidence="5">
    <location>
        <begin position="105"/>
        <end position="125"/>
    </location>
</feature>
<reference evidence="7" key="1">
    <citation type="journal article" date="2019" name="Int. J. Syst. Evol. Microbiol.">
        <title>The Global Catalogue of Microorganisms (GCM) 10K type strain sequencing project: providing services to taxonomists for standard genome sequencing and annotation.</title>
        <authorList>
            <consortium name="The Broad Institute Genomics Platform"/>
            <consortium name="The Broad Institute Genome Sequencing Center for Infectious Disease"/>
            <person name="Wu L."/>
            <person name="Ma J."/>
        </authorList>
    </citation>
    <scope>NUCLEOTIDE SEQUENCE [LARGE SCALE GENOMIC DNA]</scope>
    <source>
        <strain evidence="7">CCUG 52537</strain>
    </source>
</reference>
<keyword evidence="3 5" id="KW-1133">Transmembrane helix</keyword>
<evidence type="ECO:0000313" key="7">
    <source>
        <dbReference type="Proteomes" id="UP001597124"/>
    </source>
</evidence>
<comment type="caution">
    <text evidence="6">The sequence shown here is derived from an EMBL/GenBank/DDBJ whole genome shotgun (WGS) entry which is preliminary data.</text>
</comment>
<protein>
    <submittedName>
        <fullName evidence="6">Disulfide bond formation protein B</fullName>
    </submittedName>
</protein>